<dbReference type="GO" id="GO:0003676">
    <property type="term" value="F:nucleic acid binding"/>
    <property type="evidence" value="ECO:0007669"/>
    <property type="project" value="InterPro"/>
</dbReference>
<dbReference type="EMBL" id="NNAY01005533">
    <property type="protein sequence ID" value="OXU16644.1"/>
    <property type="molecule type" value="Genomic_DNA"/>
</dbReference>
<name>A0A232EE84_9HYME</name>
<dbReference type="OrthoDB" id="7691576at2759"/>
<dbReference type="PANTHER" id="PTHR37162">
    <property type="entry name" value="HAT FAMILY DIMERISATION DOMAINCONTAINING PROTEIN-RELATED"/>
    <property type="match status" value="1"/>
</dbReference>
<gene>
    <name evidence="2" type="ORF">TSAR_009355</name>
</gene>
<sequence>MSKKNKKEWENESCFAGWVKKAPVNAENKNAYCTVCLVFLAAQRTNLLEHLQTKKHQAAIQMDKKAVTFQKIDKFTKPALSQHRKINKMSKKNKKEWENESCFAGWVKKAPVNAENKNAYCTVCLVFLAAQRTNLLEHLQTKKHQAAIQMDKKAVTFQKIDKFTKPALSQHRKIVEMTLAFFIAEHCSIRSIDHLSVLLKKLDLQSQVLNEVQLHRSKCTALIKNNLSPRILDDLLTNVGESFYSLIVDESTAVDKKKLLCLVIRYLSVKKGKMVTTFYRLIEMRSGTSDAIASAIKTQLQTDGLKTDKLLSLGVDGASVNVAEKACKTLPRHLDYMVRETHNWFSHSTKRQLEYEELYTVINDSKLKKLVKLSDTRWLVCEKAISTILDQYDPLKLLFQIAESKEKCYTASQLAAMYASVDNRLFLTFIHSVLKPVIELNTHFQSDKADPIKLFIDLNDLFYSILQKIVVPAQLEKVHCTKLNRALRKETIDYVKTRCRDFFIELAIELQKRLPSNIHVLENISLFSQENASCQIKPNIAKVVEFFKHVCGDVDETIQQWNVLHRLEIMYKVKNAAGDRKFRHICQLAFALLSLPISNAVVERVFSVVNIIRFNAETIQLRRYVL</sequence>
<dbReference type="Proteomes" id="UP000215335">
    <property type="component" value="Unassembled WGS sequence"/>
</dbReference>
<dbReference type="AlphaFoldDB" id="A0A232EE84"/>
<protein>
    <recommendedName>
        <fullName evidence="1">U1-type domain-containing protein</fullName>
    </recommendedName>
</protein>
<dbReference type="InterPro" id="IPR003604">
    <property type="entry name" value="Matrin/U1-like-C_Znf_C2H2"/>
</dbReference>
<keyword evidence="3" id="KW-1185">Reference proteome</keyword>
<accession>A0A232EE84</accession>
<dbReference type="PANTHER" id="PTHR37162:SF1">
    <property type="entry name" value="BED-TYPE DOMAIN-CONTAINING PROTEIN"/>
    <property type="match status" value="1"/>
</dbReference>
<dbReference type="GO" id="GO:0008270">
    <property type="term" value="F:zinc ion binding"/>
    <property type="evidence" value="ECO:0007669"/>
    <property type="project" value="InterPro"/>
</dbReference>
<feature type="domain" description="U1-type" evidence="1">
    <location>
        <begin position="116"/>
        <end position="151"/>
    </location>
</feature>
<evidence type="ECO:0000313" key="2">
    <source>
        <dbReference type="EMBL" id="OXU16644.1"/>
    </source>
</evidence>
<dbReference type="SUPFAM" id="SSF53098">
    <property type="entry name" value="Ribonuclease H-like"/>
    <property type="match status" value="1"/>
</dbReference>
<dbReference type="SMART" id="SM00451">
    <property type="entry name" value="ZnF_U1"/>
    <property type="match status" value="2"/>
</dbReference>
<evidence type="ECO:0000259" key="1">
    <source>
        <dbReference type="SMART" id="SM00451"/>
    </source>
</evidence>
<feature type="domain" description="U1-type" evidence="1">
    <location>
        <begin position="28"/>
        <end position="63"/>
    </location>
</feature>
<reference evidence="2 3" key="1">
    <citation type="journal article" date="2017" name="Curr. Biol.">
        <title>The Evolution of Venom by Co-option of Single-Copy Genes.</title>
        <authorList>
            <person name="Martinson E.O."/>
            <person name="Mrinalini"/>
            <person name="Kelkar Y.D."/>
            <person name="Chang C.H."/>
            <person name="Werren J.H."/>
        </authorList>
    </citation>
    <scope>NUCLEOTIDE SEQUENCE [LARGE SCALE GENOMIC DNA]</scope>
    <source>
        <strain evidence="2 3">Alberta</strain>
        <tissue evidence="2">Whole body</tissue>
    </source>
</reference>
<comment type="caution">
    <text evidence="2">The sequence shown here is derived from an EMBL/GenBank/DDBJ whole genome shotgun (WGS) entry which is preliminary data.</text>
</comment>
<organism evidence="2 3">
    <name type="scientific">Trichomalopsis sarcophagae</name>
    <dbReference type="NCBI Taxonomy" id="543379"/>
    <lineage>
        <taxon>Eukaryota</taxon>
        <taxon>Metazoa</taxon>
        <taxon>Ecdysozoa</taxon>
        <taxon>Arthropoda</taxon>
        <taxon>Hexapoda</taxon>
        <taxon>Insecta</taxon>
        <taxon>Pterygota</taxon>
        <taxon>Neoptera</taxon>
        <taxon>Endopterygota</taxon>
        <taxon>Hymenoptera</taxon>
        <taxon>Apocrita</taxon>
        <taxon>Proctotrupomorpha</taxon>
        <taxon>Chalcidoidea</taxon>
        <taxon>Pteromalidae</taxon>
        <taxon>Pteromalinae</taxon>
        <taxon>Trichomalopsis</taxon>
    </lineage>
</organism>
<dbReference type="InterPro" id="IPR012337">
    <property type="entry name" value="RNaseH-like_sf"/>
</dbReference>
<proteinExistence type="predicted"/>
<evidence type="ECO:0000313" key="3">
    <source>
        <dbReference type="Proteomes" id="UP000215335"/>
    </source>
</evidence>